<dbReference type="AlphaFoldDB" id="A0A844GAK9"/>
<comment type="caution">
    <text evidence="2">The sequence shown here is derived from an EMBL/GenBank/DDBJ whole genome shotgun (WGS) entry which is preliminary data.</text>
</comment>
<feature type="region of interest" description="Disordered" evidence="1">
    <location>
        <begin position="1"/>
        <end position="63"/>
    </location>
</feature>
<dbReference type="Proteomes" id="UP000446658">
    <property type="component" value="Unassembled WGS sequence"/>
</dbReference>
<name>A0A844GAK9_9NEIS</name>
<protein>
    <submittedName>
        <fullName evidence="2">Uncharacterized protein</fullName>
    </submittedName>
</protein>
<evidence type="ECO:0000256" key="1">
    <source>
        <dbReference type="SAM" id="MobiDB-lite"/>
    </source>
</evidence>
<evidence type="ECO:0000313" key="3">
    <source>
        <dbReference type="Proteomes" id="UP000446658"/>
    </source>
</evidence>
<dbReference type="EMBL" id="WLYX01000001">
    <property type="protein sequence ID" value="MTD32331.1"/>
    <property type="molecule type" value="Genomic_DNA"/>
</dbReference>
<proteinExistence type="predicted"/>
<gene>
    <name evidence="2" type="ORF">GKE73_00565</name>
</gene>
<sequence length="63" mass="6570">MSSSIGSISGQQFQAAVRSTTPQQVKTGRDSDGDNDNSKAGEVEKKARQPVSSTVGTRIDTTA</sequence>
<keyword evidence="3" id="KW-1185">Reference proteome</keyword>
<feature type="compositionally biased region" description="Low complexity" evidence="1">
    <location>
        <begin position="1"/>
        <end position="12"/>
    </location>
</feature>
<dbReference type="RefSeq" id="WP_230368695.1">
    <property type="nucleotide sequence ID" value="NZ_WLYX01000001.1"/>
</dbReference>
<evidence type="ECO:0000313" key="2">
    <source>
        <dbReference type="EMBL" id="MTD32331.1"/>
    </source>
</evidence>
<accession>A0A844GAK9</accession>
<organism evidence="2 3">
    <name type="scientific">Paludibacterium denitrificans</name>
    <dbReference type="NCBI Taxonomy" id="2675226"/>
    <lineage>
        <taxon>Bacteria</taxon>
        <taxon>Pseudomonadati</taxon>
        <taxon>Pseudomonadota</taxon>
        <taxon>Betaproteobacteria</taxon>
        <taxon>Neisseriales</taxon>
        <taxon>Chromobacteriaceae</taxon>
        <taxon>Paludibacterium</taxon>
    </lineage>
</organism>
<feature type="compositionally biased region" description="Polar residues" evidence="1">
    <location>
        <begin position="13"/>
        <end position="26"/>
    </location>
</feature>
<reference evidence="2 3" key="1">
    <citation type="submission" date="2019-11" db="EMBL/GenBank/DDBJ databases">
        <title>Draft genome sequence of Paludibacterium sp. dN18-1.</title>
        <authorList>
            <person name="Im W.-T."/>
        </authorList>
    </citation>
    <scope>NUCLEOTIDE SEQUENCE [LARGE SCALE GENOMIC DNA]</scope>
    <source>
        <strain evidence="3">dN 18-1</strain>
    </source>
</reference>
<feature type="compositionally biased region" description="Basic and acidic residues" evidence="1">
    <location>
        <begin position="27"/>
        <end position="47"/>
    </location>
</feature>
<feature type="compositionally biased region" description="Polar residues" evidence="1">
    <location>
        <begin position="50"/>
        <end position="63"/>
    </location>
</feature>